<keyword evidence="1" id="KW-0732">Signal</keyword>
<evidence type="ECO:0000313" key="2">
    <source>
        <dbReference type="EMBL" id="KAA6182739.1"/>
    </source>
</evidence>
<gene>
    <name evidence="2" type="ORF">F2Q65_17355</name>
</gene>
<name>A0A5M8FDK8_9GAMM</name>
<reference evidence="2 3" key="1">
    <citation type="submission" date="2019-09" db="EMBL/GenBank/DDBJ databases">
        <title>Whole-genome sequence of the purple sulfur bacterium Thiohalocapsa marina DSM 19078.</title>
        <authorList>
            <person name="Kyndt J.A."/>
            <person name="Meyer T.E."/>
        </authorList>
    </citation>
    <scope>NUCLEOTIDE SEQUENCE [LARGE SCALE GENOMIC DNA]</scope>
    <source>
        <strain evidence="2 3">DSM 19078</strain>
    </source>
</reference>
<keyword evidence="3" id="KW-1185">Reference proteome</keyword>
<dbReference type="OrthoDB" id="10018086at2"/>
<dbReference type="EMBL" id="VWXX01000041">
    <property type="protein sequence ID" value="KAA6182739.1"/>
    <property type="molecule type" value="Genomic_DNA"/>
</dbReference>
<accession>A0A5M8FDK8</accession>
<feature type="chain" id="PRO_5024387618" evidence="1">
    <location>
        <begin position="23"/>
        <end position="102"/>
    </location>
</feature>
<organism evidence="2 3">
    <name type="scientific">Thiohalocapsa marina</name>
    <dbReference type="NCBI Taxonomy" id="424902"/>
    <lineage>
        <taxon>Bacteria</taxon>
        <taxon>Pseudomonadati</taxon>
        <taxon>Pseudomonadota</taxon>
        <taxon>Gammaproteobacteria</taxon>
        <taxon>Chromatiales</taxon>
        <taxon>Chromatiaceae</taxon>
        <taxon>Thiohalocapsa</taxon>
    </lineage>
</organism>
<protein>
    <submittedName>
        <fullName evidence="2">Uncharacterized protein</fullName>
    </submittedName>
</protein>
<dbReference type="Proteomes" id="UP000322981">
    <property type="component" value="Unassembled WGS sequence"/>
</dbReference>
<comment type="caution">
    <text evidence="2">The sequence shown here is derived from an EMBL/GenBank/DDBJ whole genome shotgun (WGS) entry which is preliminary data.</text>
</comment>
<proteinExistence type="predicted"/>
<evidence type="ECO:0000256" key="1">
    <source>
        <dbReference type="SAM" id="SignalP"/>
    </source>
</evidence>
<sequence length="102" mass="11094">MKTFRTFTAFCALATLPGVVFAQSYGGLYGNGSGNHYNTYGNGYSGYNANTGSRWNAQSYGGITRGTDSRGDSWSYDNNSGIYQNDGTGEIRTPIDRLYNGR</sequence>
<feature type="signal peptide" evidence="1">
    <location>
        <begin position="1"/>
        <end position="22"/>
    </location>
</feature>
<dbReference type="RefSeq" id="WP_150094667.1">
    <property type="nucleotide sequence ID" value="NZ_VWXX01000041.1"/>
</dbReference>
<dbReference type="AlphaFoldDB" id="A0A5M8FDK8"/>
<evidence type="ECO:0000313" key="3">
    <source>
        <dbReference type="Proteomes" id="UP000322981"/>
    </source>
</evidence>